<dbReference type="Proteomes" id="UP001466331">
    <property type="component" value="Unassembled WGS sequence"/>
</dbReference>
<comment type="caution">
    <text evidence="1">The sequence shown here is derived from an EMBL/GenBank/DDBJ whole genome shotgun (WGS) entry which is preliminary data.</text>
</comment>
<reference evidence="1 2" key="1">
    <citation type="submission" date="2024-03" db="EMBL/GenBank/DDBJ databases">
        <title>Ignisphaera cupida sp. nov., a hyperthermophilic hydrolytic archaeon from a hot spring of Kamchatka, and proposal of Ignisphaeraceae fam. nov.</title>
        <authorList>
            <person name="Podosokorskaya O.A."/>
            <person name="Elcheninov A.G."/>
            <person name="Maltseva A.I."/>
            <person name="Zayulina K.S."/>
            <person name="Novikov A."/>
            <person name="Merkel A.Y."/>
        </authorList>
    </citation>
    <scope>NUCLEOTIDE SEQUENCE [LARGE SCALE GENOMIC DNA]</scope>
    <source>
        <strain evidence="1 2">38H-sp</strain>
    </source>
</reference>
<organism evidence="1 2">
    <name type="scientific">Rarispira pelagica</name>
    <dbReference type="NCBI Taxonomy" id="3141764"/>
    <lineage>
        <taxon>Bacteria</taxon>
        <taxon>Pseudomonadati</taxon>
        <taxon>Spirochaetota</taxon>
        <taxon>Spirochaetia</taxon>
        <taxon>Winmispirales</taxon>
        <taxon>Winmispiraceae</taxon>
        <taxon>Rarispira</taxon>
    </lineage>
</organism>
<protein>
    <submittedName>
        <fullName evidence="1">Uncharacterized protein</fullName>
    </submittedName>
</protein>
<evidence type="ECO:0000313" key="2">
    <source>
        <dbReference type="Proteomes" id="UP001466331"/>
    </source>
</evidence>
<dbReference type="RefSeq" id="WP_420070385.1">
    <property type="nucleotide sequence ID" value="NZ_JBCHKQ010000007.1"/>
</dbReference>
<evidence type="ECO:0000313" key="1">
    <source>
        <dbReference type="EMBL" id="MEM5948933.1"/>
    </source>
</evidence>
<sequence length="260" mass="28290">MRRLFSFYLFVSFAAMFFFSCSSYSVLFVISPQTRLVMEEIDSTFLSKLDRSGVRVVVWSQGEPVALPSGDFSSVVLGPVVLTSRDLLPAVRRAFPELPVRGFVFSSAFASSLSSEGVDVAVVSGASAFTKLASWLNDEGFNRVILLSYADDGGLFSSFSTVNGVSRLVLGDGASFDSVRAALPLPSSDNRIAVVCFFPDFLDELLDFYAGRDGVVIVAVGVTDFSFLVRASLVPDVDSVVSYVAGRSEFPVWRFVYQMN</sequence>
<proteinExistence type="predicted"/>
<name>A0ABU9UE30_9SPIR</name>
<dbReference type="EMBL" id="JBCHKQ010000007">
    <property type="protein sequence ID" value="MEM5948933.1"/>
    <property type="molecule type" value="Genomic_DNA"/>
</dbReference>
<accession>A0ABU9UE30</accession>
<gene>
    <name evidence="1" type="ORF">WKV44_10315</name>
</gene>
<dbReference type="PROSITE" id="PS51257">
    <property type="entry name" value="PROKAR_LIPOPROTEIN"/>
    <property type="match status" value="1"/>
</dbReference>
<keyword evidence="2" id="KW-1185">Reference proteome</keyword>